<dbReference type="EMBL" id="JAYJLD010000037">
    <property type="protein sequence ID" value="MEB3103499.1"/>
    <property type="molecule type" value="Genomic_DNA"/>
</dbReference>
<evidence type="ECO:0000256" key="4">
    <source>
        <dbReference type="ARBA" id="ARBA00022692"/>
    </source>
</evidence>
<evidence type="ECO:0000256" key="9">
    <source>
        <dbReference type="SAM" id="Phobius"/>
    </source>
</evidence>
<keyword evidence="6 9" id="KW-1133">Transmembrane helix</keyword>
<evidence type="ECO:0000256" key="6">
    <source>
        <dbReference type="ARBA" id="ARBA00022989"/>
    </source>
</evidence>
<dbReference type="CDD" id="cd06582">
    <property type="entry name" value="TM_PBP1_LivH_like"/>
    <property type="match status" value="1"/>
</dbReference>
<feature type="transmembrane region" description="Helical" evidence="9">
    <location>
        <begin position="132"/>
        <end position="157"/>
    </location>
</feature>
<dbReference type="NCBIfam" id="TIGR03409">
    <property type="entry name" value="urea_trans_UrtB"/>
    <property type="match status" value="1"/>
</dbReference>
<evidence type="ECO:0000256" key="1">
    <source>
        <dbReference type="ARBA" id="ARBA00004651"/>
    </source>
</evidence>
<keyword evidence="7 9" id="KW-0472">Membrane</keyword>
<keyword evidence="2" id="KW-0813">Transport</keyword>
<dbReference type="InterPro" id="IPR017779">
    <property type="entry name" value="ABC_UrtB_bac"/>
</dbReference>
<evidence type="ECO:0000313" key="10">
    <source>
        <dbReference type="EMBL" id="MEB3103499.1"/>
    </source>
</evidence>
<dbReference type="PANTHER" id="PTHR11795">
    <property type="entry name" value="BRANCHED-CHAIN AMINO ACID TRANSPORT SYSTEM PERMEASE PROTEIN LIVH"/>
    <property type="match status" value="1"/>
</dbReference>
<dbReference type="Proteomes" id="UP001310386">
    <property type="component" value="Unassembled WGS sequence"/>
</dbReference>
<feature type="transmembrane region" description="Helical" evidence="9">
    <location>
        <begin position="218"/>
        <end position="244"/>
    </location>
</feature>
<reference evidence="10" key="1">
    <citation type="submission" date="2023-12" db="EMBL/GenBank/DDBJ databases">
        <title>Fervidustalea candida gen. nov., sp. nov., a novel member of the family Paenibacillaceae isolated from a geothermal area.</title>
        <authorList>
            <person name="Li W.-J."/>
            <person name="Jiao J.-Y."/>
            <person name="Chen Y."/>
        </authorList>
    </citation>
    <scope>NUCLEOTIDE SEQUENCE</scope>
    <source>
        <strain evidence="10">SYSU GA230002</strain>
    </source>
</reference>
<name>A0ABU5ZM15_9BACL</name>
<feature type="transmembrane region" description="Helical" evidence="9">
    <location>
        <begin position="94"/>
        <end position="112"/>
    </location>
</feature>
<evidence type="ECO:0000256" key="2">
    <source>
        <dbReference type="ARBA" id="ARBA00022448"/>
    </source>
</evidence>
<comment type="caution">
    <text evidence="10">The sequence shown here is derived from an EMBL/GenBank/DDBJ whole genome shotgun (WGS) entry which is preliminary data.</text>
</comment>
<dbReference type="InterPro" id="IPR001851">
    <property type="entry name" value="ABC_transp_permease"/>
</dbReference>
<organism evidence="10 11">
    <name type="scientific">Ferviditalea candida</name>
    <dbReference type="NCBI Taxonomy" id="3108399"/>
    <lineage>
        <taxon>Bacteria</taxon>
        <taxon>Bacillati</taxon>
        <taxon>Bacillota</taxon>
        <taxon>Bacilli</taxon>
        <taxon>Bacillales</taxon>
        <taxon>Paenibacillaceae</taxon>
        <taxon>Ferviditalea</taxon>
    </lineage>
</organism>
<keyword evidence="3" id="KW-1003">Cell membrane</keyword>
<feature type="transmembrane region" description="Helical" evidence="9">
    <location>
        <begin position="61"/>
        <end position="82"/>
    </location>
</feature>
<dbReference type="Pfam" id="PF02653">
    <property type="entry name" value="BPD_transp_2"/>
    <property type="match status" value="1"/>
</dbReference>
<evidence type="ECO:0000256" key="3">
    <source>
        <dbReference type="ARBA" id="ARBA00022475"/>
    </source>
</evidence>
<comment type="similarity">
    <text evidence="8">Belongs to the binding-protein-dependent transport system permease family. LivHM subfamily.</text>
</comment>
<evidence type="ECO:0000256" key="8">
    <source>
        <dbReference type="ARBA" id="ARBA00037998"/>
    </source>
</evidence>
<evidence type="ECO:0000256" key="5">
    <source>
        <dbReference type="ARBA" id="ARBA00022970"/>
    </source>
</evidence>
<dbReference type="RefSeq" id="WP_371755625.1">
    <property type="nucleotide sequence ID" value="NZ_JAYJLD010000037.1"/>
</dbReference>
<accession>A0ABU5ZM15</accession>
<comment type="subcellular location">
    <subcellularLocation>
        <location evidence="1">Cell membrane</location>
        <topology evidence="1">Multi-pass membrane protein</topology>
    </subcellularLocation>
</comment>
<proteinExistence type="inferred from homology"/>
<sequence>MVIGQVIADGISIAGILIIVALGLGIIFGVMKVINMAHGDLIMIGAYTTYVFSTVMKLPFFAGMIAAFVVTALVGALIEMLVIRKLYGRILETLLATYGVSLLLQQIVRMIFGPGGKSVKNPLESSLSIGSVVLPHFRLFIILFAVFLLLLVAFVIYKTKFGIQFRTVSQNREMSECLGINTSLIDTYTFAFGAGLAGIAGAALAPLKTVSPTMGLDYLVDAFMVVVLGGVGSLTGTAIGSGVIGEANQLLTLVTTETLGKILVFILVIIVIRFKPEGLFKMERR</sequence>
<feature type="transmembrane region" description="Helical" evidence="9">
    <location>
        <begin position="250"/>
        <end position="274"/>
    </location>
</feature>
<feature type="transmembrane region" description="Helical" evidence="9">
    <location>
        <begin position="6"/>
        <end position="30"/>
    </location>
</feature>
<evidence type="ECO:0000256" key="7">
    <source>
        <dbReference type="ARBA" id="ARBA00023136"/>
    </source>
</evidence>
<dbReference type="InterPro" id="IPR052157">
    <property type="entry name" value="BCAA_transport_permease"/>
</dbReference>
<feature type="transmembrane region" description="Helical" evidence="9">
    <location>
        <begin position="37"/>
        <end position="55"/>
    </location>
</feature>
<keyword evidence="4 9" id="KW-0812">Transmembrane</keyword>
<evidence type="ECO:0000313" key="11">
    <source>
        <dbReference type="Proteomes" id="UP001310386"/>
    </source>
</evidence>
<keyword evidence="11" id="KW-1185">Reference proteome</keyword>
<gene>
    <name evidence="10" type="primary">urtB</name>
    <name evidence="10" type="ORF">VF724_17840</name>
</gene>
<dbReference type="PANTHER" id="PTHR11795:SF447">
    <property type="entry name" value="ABC TRANSPORTER PERMEASE PROTEIN"/>
    <property type="match status" value="1"/>
</dbReference>
<protein>
    <submittedName>
        <fullName evidence="10">Urea ABC transporter permease subunit UrtB</fullName>
    </submittedName>
</protein>
<keyword evidence="5" id="KW-0029">Amino-acid transport</keyword>